<dbReference type="GO" id="GO:0016787">
    <property type="term" value="F:hydrolase activity"/>
    <property type="evidence" value="ECO:0007669"/>
    <property type="project" value="UniProtKB-KW"/>
</dbReference>
<sequence>MAYDDAGHGRTVVLLHGHPFDRSMWWPQRERLAAAGRRVIVPDLRGYGDTPSRDTCTPLAVFAGDILALLDELDVEHFVLGGLSMGGQIALATHRLLRYRSEHYRVRGMLLAASSPHPENAAGVRARRATADRLLSEGMRRYAGDMLPRMLAPDSIRALPATARHVRRMMTATPLDGAAAALRGRAMRPDYRPELAEITVPALVVVGEHDTLTPVPIARDTAAALPRGRLAVVDGTAHLPNLEHEVAFNDTLQHFVETCDG</sequence>
<keyword evidence="4" id="KW-1185">Reference proteome</keyword>
<evidence type="ECO:0000256" key="1">
    <source>
        <dbReference type="ARBA" id="ARBA00022801"/>
    </source>
</evidence>
<dbReference type="InterPro" id="IPR000073">
    <property type="entry name" value="AB_hydrolase_1"/>
</dbReference>
<evidence type="ECO:0000259" key="2">
    <source>
        <dbReference type="Pfam" id="PF12697"/>
    </source>
</evidence>
<evidence type="ECO:0000313" key="4">
    <source>
        <dbReference type="Proteomes" id="UP001500653"/>
    </source>
</evidence>
<protein>
    <submittedName>
        <fullName evidence="3">Alpha/beta fold hydrolase</fullName>
    </submittedName>
</protein>
<dbReference type="PRINTS" id="PR00412">
    <property type="entry name" value="EPOXHYDRLASE"/>
</dbReference>
<reference evidence="4" key="1">
    <citation type="journal article" date="2019" name="Int. J. Syst. Evol. Microbiol.">
        <title>The Global Catalogue of Microorganisms (GCM) 10K type strain sequencing project: providing services to taxonomists for standard genome sequencing and annotation.</title>
        <authorList>
            <consortium name="The Broad Institute Genomics Platform"/>
            <consortium name="The Broad Institute Genome Sequencing Center for Infectious Disease"/>
            <person name="Wu L."/>
            <person name="Ma J."/>
        </authorList>
    </citation>
    <scope>NUCLEOTIDE SEQUENCE [LARGE SCALE GENOMIC DNA]</scope>
    <source>
        <strain evidence="4">JCM 13023</strain>
    </source>
</reference>
<feature type="domain" description="AB hydrolase-1" evidence="2">
    <location>
        <begin position="12"/>
        <end position="250"/>
    </location>
</feature>
<dbReference type="Pfam" id="PF12697">
    <property type="entry name" value="Abhydrolase_6"/>
    <property type="match status" value="1"/>
</dbReference>
<dbReference type="InterPro" id="IPR000639">
    <property type="entry name" value="Epox_hydrolase-like"/>
</dbReference>
<keyword evidence="1 3" id="KW-0378">Hydrolase</keyword>
<dbReference type="SUPFAM" id="SSF53474">
    <property type="entry name" value="alpha/beta-Hydrolases"/>
    <property type="match status" value="1"/>
</dbReference>
<dbReference type="InterPro" id="IPR029058">
    <property type="entry name" value="AB_hydrolase_fold"/>
</dbReference>
<gene>
    <name evidence="3" type="ORF">GCM10009676_14320</name>
</gene>
<dbReference type="PANTHER" id="PTHR43798:SF31">
    <property type="entry name" value="AB HYDROLASE SUPERFAMILY PROTEIN YCLE"/>
    <property type="match status" value="1"/>
</dbReference>
<dbReference type="Proteomes" id="UP001500653">
    <property type="component" value="Unassembled WGS sequence"/>
</dbReference>
<comment type="caution">
    <text evidence="3">The sequence shown here is derived from an EMBL/GenBank/DDBJ whole genome shotgun (WGS) entry which is preliminary data.</text>
</comment>
<accession>A0ABP4GSL0</accession>
<evidence type="ECO:0000313" key="3">
    <source>
        <dbReference type="EMBL" id="GAA1232299.1"/>
    </source>
</evidence>
<proteinExistence type="predicted"/>
<name>A0ABP4GSL0_9PSEU</name>
<dbReference type="EMBL" id="BAAALN010000005">
    <property type="protein sequence ID" value="GAA1232299.1"/>
    <property type="molecule type" value="Genomic_DNA"/>
</dbReference>
<dbReference type="PANTHER" id="PTHR43798">
    <property type="entry name" value="MONOACYLGLYCEROL LIPASE"/>
    <property type="match status" value="1"/>
</dbReference>
<dbReference type="Gene3D" id="3.40.50.1820">
    <property type="entry name" value="alpha/beta hydrolase"/>
    <property type="match status" value="1"/>
</dbReference>
<organism evidence="3 4">
    <name type="scientific">Prauserella halophila</name>
    <dbReference type="NCBI Taxonomy" id="185641"/>
    <lineage>
        <taxon>Bacteria</taxon>
        <taxon>Bacillati</taxon>
        <taxon>Actinomycetota</taxon>
        <taxon>Actinomycetes</taxon>
        <taxon>Pseudonocardiales</taxon>
        <taxon>Pseudonocardiaceae</taxon>
        <taxon>Prauserella</taxon>
    </lineage>
</organism>
<dbReference type="InterPro" id="IPR050266">
    <property type="entry name" value="AB_hydrolase_sf"/>
</dbReference>
<dbReference type="PRINTS" id="PR00111">
    <property type="entry name" value="ABHYDROLASE"/>
</dbReference>